<organism evidence="1 2">
    <name type="scientific">Acinetobacter stercoris</name>
    <dbReference type="NCBI Taxonomy" id="2126983"/>
    <lineage>
        <taxon>Bacteria</taxon>
        <taxon>Pseudomonadati</taxon>
        <taxon>Pseudomonadota</taxon>
        <taxon>Gammaproteobacteria</taxon>
        <taxon>Moraxellales</taxon>
        <taxon>Moraxellaceae</taxon>
        <taxon>Acinetobacter</taxon>
    </lineage>
</organism>
<name>A0A2U3MVY4_9GAMM</name>
<protein>
    <recommendedName>
        <fullName evidence="3">2'-5' RNA ligase family protein</fullName>
    </recommendedName>
</protein>
<evidence type="ECO:0000313" key="1">
    <source>
        <dbReference type="EMBL" id="SPL69592.1"/>
    </source>
</evidence>
<evidence type="ECO:0008006" key="3">
    <source>
        <dbReference type="Google" id="ProtNLM"/>
    </source>
</evidence>
<sequence length="209" mass="24656">MFLLPSSKVLATVERDYPEWHRGRQQFALWYLEIQDKSLLNYLYQLREYFNDLLFTPNTRQFHITLFVCGFFTQEKSCLDDDFPYENLKKQLMTLSYLELPAFQLKTGKINSFTSALFVEIDDQMQMLTYIRKALKQHSLEIAALEYCPHITLGLYKAEIESDVIFQRIDSLDQKNFSVEVHQLSFGYYQAETLQGPLYPLIQFPLGEA</sequence>
<proteinExistence type="predicted"/>
<dbReference type="InterPro" id="IPR009097">
    <property type="entry name" value="Cyclic_Pdiesterase"/>
</dbReference>
<dbReference type="Pfam" id="PF13563">
    <property type="entry name" value="2_5_RNA_ligase2"/>
    <property type="match status" value="1"/>
</dbReference>
<accession>A0A2U3MVY4</accession>
<dbReference type="OrthoDB" id="5540889at2"/>
<dbReference type="InParanoid" id="A0A2U3MVY4"/>
<dbReference type="Gene3D" id="3.90.1140.10">
    <property type="entry name" value="Cyclic phosphodiesterase"/>
    <property type="match status" value="1"/>
</dbReference>
<evidence type="ECO:0000313" key="2">
    <source>
        <dbReference type="Proteomes" id="UP000245974"/>
    </source>
</evidence>
<dbReference type="Proteomes" id="UP000245974">
    <property type="component" value="Unassembled WGS sequence"/>
</dbReference>
<gene>
    <name evidence="1" type="ORF">KPC_0770</name>
</gene>
<dbReference type="AlphaFoldDB" id="A0A2U3MVY4"/>
<dbReference type="RefSeq" id="WP_121973116.1">
    <property type="nucleotide sequence ID" value="NZ_OOGT01000022.1"/>
</dbReference>
<keyword evidence="2" id="KW-1185">Reference proteome</keyword>
<reference evidence="2" key="1">
    <citation type="submission" date="2018-03" db="EMBL/GenBank/DDBJ databases">
        <authorList>
            <person name="Blom J."/>
        </authorList>
    </citation>
    <scope>NUCLEOTIDE SEQUENCE [LARGE SCALE GENOMIC DNA]</scope>
    <source>
        <strain evidence="2">KPC-SM-21</strain>
    </source>
</reference>
<dbReference type="SUPFAM" id="SSF55144">
    <property type="entry name" value="LigT-like"/>
    <property type="match status" value="1"/>
</dbReference>
<dbReference type="EMBL" id="OOGT01000022">
    <property type="protein sequence ID" value="SPL69592.1"/>
    <property type="molecule type" value="Genomic_DNA"/>
</dbReference>